<accession>A0ABW2A5L7</accession>
<evidence type="ECO:0000259" key="2">
    <source>
        <dbReference type="Pfam" id="PF03795"/>
    </source>
</evidence>
<sequence length="132" mass="14736">MSNGNIESQKIVELCESKGFLAKKLFTVKTYSAGNLDEVLANVEEHLKFQVELERKGIMFAAGPVFTEDGEEWDGEGLVIIRAASLEEADRIMASDPMHSSGARLYKIRPWLLNEGSLTVRISYSDGKREII</sequence>
<comment type="caution">
    <text evidence="3">The sequence shown here is derived from an EMBL/GenBank/DDBJ whole genome shotgun (WGS) entry which is preliminary data.</text>
</comment>
<dbReference type="Proteomes" id="UP001596422">
    <property type="component" value="Unassembled WGS sequence"/>
</dbReference>
<dbReference type="InterPro" id="IPR011008">
    <property type="entry name" value="Dimeric_a/b-barrel"/>
</dbReference>
<evidence type="ECO:0000313" key="3">
    <source>
        <dbReference type="EMBL" id="MFC6672678.1"/>
    </source>
</evidence>
<organism evidence="3 4">
    <name type="scientific">Marinobacterium aestuariivivens</name>
    <dbReference type="NCBI Taxonomy" id="1698799"/>
    <lineage>
        <taxon>Bacteria</taxon>
        <taxon>Pseudomonadati</taxon>
        <taxon>Pseudomonadota</taxon>
        <taxon>Gammaproteobacteria</taxon>
        <taxon>Oceanospirillales</taxon>
        <taxon>Oceanospirillaceae</taxon>
        <taxon>Marinobacterium</taxon>
    </lineage>
</organism>
<protein>
    <submittedName>
        <fullName evidence="3">YciI family protein</fullName>
    </submittedName>
</protein>
<gene>
    <name evidence="3" type="ORF">ACFQDL_23330</name>
</gene>
<dbReference type="RefSeq" id="WP_379911102.1">
    <property type="nucleotide sequence ID" value="NZ_JBHSWE010000001.1"/>
</dbReference>
<comment type="similarity">
    <text evidence="1">Belongs to the YciI family.</text>
</comment>
<dbReference type="InterPro" id="IPR005545">
    <property type="entry name" value="YCII"/>
</dbReference>
<dbReference type="EMBL" id="JBHSWE010000001">
    <property type="protein sequence ID" value="MFC6672678.1"/>
    <property type="molecule type" value="Genomic_DNA"/>
</dbReference>
<dbReference type="Pfam" id="PF03795">
    <property type="entry name" value="YCII"/>
    <property type="match status" value="1"/>
</dbReference>
<evidence type="ECO:0000256" key="1">
    <source>
        <dbReference type="ARBA" id="ARBA00007689"/>
    </source>
</evidence>
<proteinExistence type="inferred from homology"/>
<keyword evidence="4" id="KW-1185">Reference proteome</keyword>
<name>A0ABW2A5L7_9GAMM</name>
<dbReference type="Gene3D" id="3.30.70.1060">
    <property type="entry name" value="Dimeric alpha+beta barrel"/>
    <property type="match status" value="1"/>
</dbReference>
<dbReference type="SUPFAM" id="SSF54909">
    <property type="entry name" value="Dimeric alpha+beta barrel"/>
    <property type="match status" value="1"/>
</dbReference>
<reference evidence="4" key="1">
    <citation type="journal article" date="2019" name="Int. J. Syst. Evol. Microbiol.">
        <title>The Global Catalogue of Microorganisms (GCM) 10K type strain sequencing project: providing services to taxonomists for standard genome sequencing and annotation.</title>
        <authorList>
            <consortium name="The Broad Institute Genomics Platform"/>
            <consortium name="The Broad Institute Genome Sequencing Center for Infectious Disease"/>
            <person name="Wu L."/>
            <person name="Ma J."/>
        </authorList>
    </citation>
    <scope>NUCLEOTIDE SEQUENCE [LARGE SCALE GENOMIC DNA]</scope>
    <source>
        <strain evidence="4">NBRC 111756</strain>
    </source>
</reference>
<feature type="domain" description="YCII-related" evidence="2">
    <location>
        <begin position="30"/>
        <end position="111"/>
    </location>
</feature>
<evidence type="ECO:0000313" key="4">
    <source>
        <dbReference type="Proteomes" id="UP001596422"/>
    </source>
</evidence>